<dbReference type="EC" id="2.3.1.-" evidence="2"/>
<dbReference type="PROSITE" id="PS51186">
    <property type="entry name" value="GNAT"/>
    <property type="match status" value="1"/>
</dbReference>
<keyword evidence="2" id="KW-0808">Transferase</keyword>
<sequence length="350" mass="36424">MALWRVHVELEDIPGRLGELATAVGAAGCNIISLHVVGEPADDGSVTDELLVKVPDPAEPAALVDEITAAGIPCTLLVRADAAELSDPTTTALALARMVAADPGSAPRAVATLLRARLVDPAATSVEGHTHTLRVGAQQLRLGRGWPFTATELSRAAALLELAAQLAMRAPTRADDADRILLLRDGSEVRMRAATPDDRLLVAALHARCAPETRRSRFLSPAPRLPDDQLDGLLGAGPGDRSGQVVLAVTADGGSAVGLVNLDPEPDGPPTTGRVAVLVEDAWQGRGLGTALLRRAADAAVELGMVEVTGVARPDDLGVTRLLRRAGLRPSAEIVDATVRLRAPLPTPVR</sequence>
<gene>
    <name evidence="2" type="ORF">KDL28_04185</name>
</gene>
<feature type="domain" description="N-acetyltransferase" evidence="1">
    <location>
        <begin position="189"/>
        <end position="346"/>
    </location>
</feature>
<dbReference type="GO" id="GO:0016746">
    <property type="term" value="F:acyltransferase activity"/>
    <property type="evidence" value="ECO:0007669"/>
    <property type="project" value="UniProtKB-KW"/>
</dbReference>
<dbReference type="InterPro" id="IPR000182">
    <property type="entry name" value="GNAT_dom"/>
</dbReference>
<keyword evidence="2" id="KW-0012">Acyltransferase</keyword>
<dbReference type="EMBL" id="JAGSOV010000009">
    <property type="protein sequence ID" value="MCO1654245.1"/>
    <property type="molecule type" value="Genomic_DNA"/>
</dbReference>
<dbReference type="InterPro" id="IPR016181">
    <property type="entry name" value="Acyl_CoA_acyltransferase"/>
</dbReference>
<evidence type="ECO:0000313" key="2">
    <source>
        <dbReference type="EMBL" id="MCO1654245.1"/>
    </source>
</evidence>
<dbReference type="SUPFAM" id="SSF55729">
    <property type="entry name" value="Acyl-CoA N-acyltransferases (Nat)"/>
    <property type="match status" value="1"/>
</dbReference>
<comment type="caution">
    <text evidence="2">The sequence shown here is derived from an EMBL/GenBank/DDBJ whole genome shotgun (WGS) entry which is preliminary data.</text>
</comment>
<dbReference type="RefSeq" id="WP_252435845.1">
    <property type="nucleotide sequence ID" value="NZ_JAGSOV010000009.1"/>
</dbReference>
<keyword evidence="3" id="KW-1185">Reference proteome</keyword>
<evidence type="ECO:0000313" key="3">
    <source>
        <dbReference type="Proteomes" id="UP001165283"/>
    </source>
</evidence>
<dbReference type="Proteomes" id="UP001165283">
    <property type="component" value="Unassembled WGS sequence"/>
</dbReference>
<dbReference type="InterPro" id="IPR045865">
    <property type="entry name" value="ACT-like_dom_sf"/>
</dbReference>
<protein>
    <submittedName>
        <fullName evidence="2">GNAT family N-acetyltransferase</fullName>
        <ecNumber evidence="2">2.3.1.-</ecNumber>
    </submittedName>
</protein>
<evidence type="ECO:0000259" key="1">
    <source>
        <dbReference type="PROSITE" id="PS51186"/>
    </source>
</evidence>
<accession>A0ABT0ZU89</accession>
<dbReference type="SUPFAM" id="SSF55021">
    <property type="entry name" value="ACT-like"/>
    <property type="match status" value="1"/>
</dbReference>
<proteinExistence type="predicted"/>
<organism evidence="2 3">
    <name type="scientific">Pseudonocardia humida</name>
    <dbReference type="NCBI Taxonomy" id="2800819"/>
    <lineage>
        <taxon>Bacteria</taxon>
        <taxon>Bacillati</taxon>
        <taxon>Actinomycetota</taxon>
        <taxon>Actinomycetes</taxon>
        <taxon>Pseudonocardiales</taxon>
        <taxon>Pseudonocardiaceae</taxon>
        <taxon>Pseudonocardia</taxon>
    </lineage>
</organism>
<reference evidence="2" key="1">
    <citation type="submission" date="2021-04" db="EMBL/GenBank/DDBJ databases">
        <title>Pseudonocardia sp. nov., isolated from sandy soil of mangrove forest.</title>
        <authorList>
            <person name="Zan Z."/>
            <person name="Huang R."/>
            <person name="Liu W."/>
        </authorList>
    </citation>
    <scope>NUCLEOTIDE SEQUENCE</scope>
    <source>
        <strain evidence="2">S2-4</strain>
    </source>
</reference>
<dbReference type="Pfam" id="PF00583">
    <property type="entry name" value="Acetyltransf_1"/>
    <property type="match status" value="1"/>
</dbReference>
<dbReference type="Gene3D" id="3.40.630.30">
    <property type="match status" value="1"/>
</dbReference>
<name>A0ABT0ZU89_9PSEU</name>